<name>A0A9Y2P7N5_9RHOB</name>
<gene>
    <name evidence="1" type="ORF">QPJ95_03515</name>
</gene>
<accession>A0A9Y2P7N5</accession>
<dbReference type="EMBL" id="CP127247">
    <property type="protein sequence ID" value="WIY26010.1"/>
    <property type="molecule type" value="Genomic_DNA"/>
</dbReference>
<dbReference type="RefSeq" id="WP_270919138.1">
    <property type="nucleotide sequence ID" value="NZ_CP127247.1"/>
</dbReference>
<dbReference type="AlphaFoldDB" id="A0A9Y2P7N5"/>
<organism evidence="1 2">
    <name type="scientific">Parasedimentitalea psychrophila</name>
    <dbReference type="NCBI Taxonomy" id="2997337"/>
    <lineage>
        <taxon>Bacteria</taxon>
        <taxon>Pseudomonadati</taxon>
        <taxon>Pseudomonadota</taxon>
        <taxon>Alphaproteobacteria</taxon>
        <taxon>Rhodobacterales</taxon>
        <taxon>Paracoccaceae</taxon>
        <taxon>Parasedimentitalea</taxon>
    </lineage>
</organism>
<keyword evidence="2" id="KW-1185">Reference proteome</keyword>
<dbReference type="Proteomes" id="UP001238334">
    <property type="component" value="Chromosome"/>
</dbReference>
<evidence type="ECO:0000313" key="1">
    <source>
        <dbReference type="EMBL" id="WIY26010.1"/>
    </source>
</evidence>
<protein>
    <submittedName>
        <fullName evidence="1">Uncharacterized protein</fullName>
    </submittedName>
</protein>
<reference evidence="1 2" key="1">
    <citation type="submission" date="2023-06" db="EMBL/GenBank/DDBJ databases">
        <title>Parasedimentitalea psychrophila sp. nov., a psychrophilic bacterium isolated from deep-sea sediment.</title>
        <authorList>
            <person name="Li A."/>
        </authorList>
    </citation>
    <scope>NUCLEOTIDE SEQUENCE [LARGE SCALE GENOMIC DNA]</scope>
    <source>
        <strain evidence="1 2">QS115</strain>
    </source>
</reference>
<dbReference type="KEGG" id="ppso:QPJ95_03515"/>
<proteinExistence type="predicted"/>
<sequence length="501" mass="55413">MSENQEHNVGGPFLRLNRPQFANMPELLVSSIVWGLVERSENHAPLAVDSEDEIHDAVAFDRYDSSHSNSLDIGYTRAKRGSARWTKLVESLQEDLDVSRAEAATAAEILLDEIRALRPAKSKTYAAIPINLGTALMQDRRGLLRAPGPANYASILERMYVLGGGNDSAAKKLVLALGSSEGGNATWLETALQAGAPLYLQKAEDIVRSTVKGPVNPQVGEQPLWLKGVDTPFSWFVAAWDALCEDGWIERMPRRRWVDWTSCVLRNALGIGFLFEMNLLRTLVLGVVSSDRPDEVSRAALSKNRALLRWNDEARVSERSVREQILTTVQQGTAALILLRQWVEEGCSDPAEFDHDPDGLTSWVKAARDWSKAKGPLQIETAISQAFEAARDSRSANNVDETIMYALRERSDAPGATDLYGLLKRRGRYYFVDPGQEWLVVMSSLSAVRGQGITRVADVDRALRSLCLRPGYLSIVRRLEASGLARGSHDADEAIEVQVAF</sequence>
<evidence type="ECO:0000313" key="2">
    <source>
        <dbReference type="Proteomes" id="UP001238334"/>
    </source>
</evidence>